<dbReference type="InterPro" id="IPR038375">
    <property type="entry name" value="NDUFAF7_sf"/>
</dbReference>
<dbReference type="InterPro" id="IPR003788">
    <property type="entry name" value="NDUFAF7"/>
</dbReference>
<reference evidence="3 4" key="1">
    <citation type="journal article" date="2015" name="J. Microbiol.">
        <title>Sphingosinicella ginsenosidimutans sp. nov., with ginsenoside converting activity.</title>
        <authorList>
            <person name="Kim J.K."/>
            <person name="Kang M.S."/>
            <person name="Park S.C."/>
            <person name="Kim K.M."/>
            <person name="Choi K."/>
            <person name="Yoon M.H."/>
            <person name="Im W.T."/>
        </authorList>
    </citation>
    <scope>NUCLEOTIDE SEQUENCE [LARGE SCALE GENOMIC DNA]</scope>
    <source>
        <strain evidence="3 4">BS-11</strain>
    </source>
</reference>
<gene>
    <name evidence="3" type="ORF">FRZ32_04785</name>
</gene>
<sequence>MAAANAYYYATRDPLGAAGDFTTAPEISQMFGELIGIWCADLWRRAGRPDGIAYVELGPGRGTLAADALRAMRGAGLVPQVHFVETSPVLRAAQAERVPDARWHDDPAALPEGPLLIVANEFFDALPVAQFDAAGRELMVTIEGGRFVREGSVATEASPAGIALARLLACRIVTQGGALLAIDYGPARPGAGDTLQAVKGHAFADPWEAPGSRDLTAHVQFPALAAAIRGEGASVHGPRPQGDWLEAMGIALRAAALARSAPERTEEIEGARLRLTAPAQMGRLFKTMAATAPGWPDPAGF</sequence>
<evidence type="ECO:0000256" key="2">
    <source>
        <dbReference type="ARBA" id="ARBA00022679"/>
    </source>
</evidence>
<evidence type="ECO:0000313" key="4">
    <source>
        <dbReference type="Proteomes" id="UP000321249"/>
    </source>
</evidence>
<dbReference type="Pfam" id="PF02636">
    <property type="entry name" value="Methyltransf_28"/>
    <property type="match status" value="2"/>
</dbReference>
<name>A0A5C6TWV7_9SPHN</name>
<dbReference type="PANTHER" id="PTHR12049">
    <property type="entry name" value="PROTEIN ARGININE METHYLTRANSFERASE NDUFAF7, MITOCHONDRIAL"/>
    <property type="match status" value="1"/>
</dbReference>
<organism evidence="3 4">
    <name type="scientific">Allosphingosinicella ginsenosidimutans</name>
    <dbReference type="NCBI Taxonomy" id="1176539"/>
    <lineage>
        <taxon>Bacteria</taxon>
        <taxon>Pseudomonadati</taxon>
        <taxon>Pseudomonadota</taxon>
        <taxon>Alphaproteobacteria</taxon>
        <taxon>Sphingomonadales</taxon>
        <taxon>Sphingomonadaceae</taxon>
        <taxon>Allosphingosinicella</taxon>
    </lineage>
</organism>
<evidence type="ECO:0000256" key="1">
    <source>
        <dbReference type="ARBA" id="ARBA00022603"/>
    </source>
</evidence>
<dbReference type="InterPro" id="IPR029063">
    <property type="entry name" value="SAM-dependent_MTases_sf"/>
</dbReference>
<keyword evidence="2 3" id="KW-0808">Transferase</keyword>
<keyword evidence="1 3" id="KW-0489">Methyltransferase</keyword>
<comment type="caution">
    <text evidence="3">The sequence shown here is derived from an EMBL/GenBank/DDBJ whole genome shotgun (WGS) entry which is preliminary data.</text>
</comment>
<dbReference type="AlphaFoldDB" id="A0A5C6TWV7"/>
<dbReference type="Proteomes" id="UP000321249">
    <property type="component" value="Unassembled WGS sequence"/>
</dbReference>
<accession>A0A5C6TWV7</accession>
<evidence type="ECO:0000313" key="3">
    <source>
        <dbReference type="EMBL" id="TXC64914.1"/>
    </source>
</evidence>
<dbReference type="SUPFAM" id="SSF53335">
    <property type="entry name" value="S-adenosyl-L-methionine-dependent methyltransferases"/>
    <property type="match status" value="1"/>
</dbReference>
<dbReference type="EMBL" id="VOQQ01000001">
    <property type="protein sequence ID" value="TXC64914.1"/>
    <property type="molecule type" value="Genomic_DNA"/>
</dbReference>
<keyword evidence="4" id="KW-1185">Reference proteome</keyword>
<proteinExistence type="predicted"/>
<protein>
    <submittedName>
        <fullName evidence="3">Class I SAM-dependent methyltransferase</fullName>
    </submittedName>
</protein>
<dbReference type="Gene3D" id="3.40.50.12710">
    <property type="match status" value="1"/>
</dbReference>
<dbReference type="GO" id="GO:0032259">
    <property type="term" value="P:methylation"/>
    <property type="evidence" value="ECO:0007669"/>
    <property type="project" value="UniProtKB-KW"/>
</dbReference>
<dbReference type="PANTHER" id="PTHR12049:SF7">
    <property type="entry name" value="PROTEIN ARGININE METHYLTRANSFERASE NDUFAF7, MITOCHONDRIAL"/>
    <property type="match status" value="1"/>
</dbReference>
<dbReference type="OrthoDB" id="9794208at2"/>
<dbReference type="GO" id="GO:0035243">
    <property type="term" value="F:protein-arginine omega-N symmetric methyltransferase activity"/>
    <property type="evidence" value="ECO:0007669"/>
    <property type="project" value="TreeGrafter"/>
</dbReference>